<name>A0A7K3W116_9ACTN</name>
<feature type="transmembrane region" description="Helical" evidence="7">
    <location>
        <begin position="138"/>
        <end position="158"/>
    </location>
</feature>
<evidence type="ECO:0000256" key="7">
    <source>
        <dbReference type="RuleBase" id="RU363032"/>
    </source>
</evidence>
<dbReference type="EMBL" id="JAAGWF010000010">
    <property type="protein sequence ID" value="NEK58559.1"/>
    <property type="molecule type" value="Genomic_DNA"/>
</dbReference>
<protein>
    <submittedName>
        <fullName evidence="9">ABC transporter permease</fullName>
    </submittedName>
</protein>
<comment type="similarity">
    <text evidence="7">Belongs to the binding-protein-dependent transport system permease family.</text>
</comment>
<keyword evidence="5 7" id="KW-1133">Transmembrane helix</keyword>
<reference evidence="9 10" key="1">
    <citation type="submission" date="2020-02" db="EMBL/GenBank/DDBJ databases">
        <title>Geodermatophilus sabuli CPCC 205279 I12A-02694.</title>
        <authorList>
            <person name="Jiang Z."/>
        </authorList>
    </citation>
    <scope>NUCLEOTIDE SEQUENCE [LARGE SCALE GENOMIC DNA]</scope>
    <source>
        <strain evidence="9 10">I12A-02694</strain>
    </source>
</reference>
<feature type="transmembrane region" description="Helical" evidence="7">
    <location>
        <begin position="164"/>
        <end position="181"/>
    </location>
</feature>
<evidence type="ECO:0000313" key="10">
    <source>
        <dbReference type="Proteomes" id="UP000470246"/>
    </source>
</evidence>
<evidence type="ECO:0000259" key="8">
    <source>
        <dbReference type="PROSITE" id="PS50928"/>
    </source>
</evidence>
<evidence type="ECO:0000256" key="1">
    <source>
        <dbReference type="ARBA" id="ARBA00004651"/>
    </source>
</evidence>
<evidence type="ECO:0000256" key="6">
    <source>
        <dbReference type="ARBA" id="ARBA00023136"/>
    </source>
</evidence>
<dbReference type="Pfam" id="PF00528">
    <property type="entry name" value="BPD_transp_1"/>
    <property type="match status" value="1"/>
</dbReference>
<keyword evidence="6 7" id="KW-0472">Membrane</keyword>
<keyword evidence="3" id="KW-1003">Cell membrane</keyword>
<dbReference type="InterPro" id="IPR000515">
    <property type="entry name" value="MetI-like"/>
</dbReference>
<proteinExistence type="inferred from homology"/>
<dbReference type="Proteomes" id="UP000470246">
    <property type="component" value="Unassembled WGS sequence"/>
</dbReference>
<dbReference type="InterPro" id="IPR050366">
    <property type="entry name" value="BP-dependent_transpt_permease"/>
</dbReference>
<dbReference type="AlphaFoldDB" id="A0A7K3W116"/>
<dbReference type="RefSeq" id="WP_163481909.1">
    <property type="nucleotide sequence ID" value="NZ_JAAGWF010000010.1"/>
</dbReference>
<dbReference type="GO" id="GO:0055085">
    <property type="term" value="P:transmembrane transport"/>
    <property type="evidence" value="ECO:0007669"/>
    <property type="project" value="InterPro"/>
</dbReference>
<accession>A0A7K3W116</accession>
<feature type="domain" description="ABC transmembrane type-1" evidence="8">
    <location>
        <begin position="99"/>
        <end position="288"/>
    </location>
</feature>
<dbReference type="CDD" id="cd06261">
    <property type="entry name" value="TM_PBP2"/>
    <property type="match status" value="1"/>
</dbReference>
<comment type="subcellular location">
    <subcellularLocation>
        <location evidence="1 7">Cell membrane</location>
        <topology evidence="1 7">Multi-pass membrane protein</topology>
    </subcellularLocation>
</comment>
<organism evidence="9 10">
    <name type="scientific">Geodermatophilus sabuli</name>
    <dbReference type="NCBI Taxonomy" id="1564158"/>
    <lineage>
        <taxon>Bacteria</taxon>
        <taxon>Bacillati</taxon>
        <taxon>Actinomycetota</taxon>
        <taxon>Actinomycetes</taxon>
        <taxon>Geodermatophilales</taxon>
        <taxon>Geodermatophilaceae</taxon>
        <taxon>Geodermatophilus</taxon>
    </lineage>
</organism>
<evidence type="ECO:0000256" key="4">
    <source>
        <dbReference type="ARBA" id="ARBA00022692"/>
    </source>
</evidence>
<gene>
    <name evidence="9" type="ORF">GCU56_11835</name>
</gene>
<keyword evidence="2 7" id="KW-0813">Transport</keyword>
<dbReference type="SUPFAM" id="SSF161098">
    <property type="entry name" value="MetI-like"/>
    <property type="match status" value="1"/>
</dbReference>
<evidence type="ECO:0000313" key="9">
    <source>
        <dbReference type="EMBL" id="NEK58559.1"/>
    </source>
</evidence>
<feature type="transmembrane region" description="Helical" evidence="7">
    <location>
        <begin position="265"/>
        <end position="288"/>
    </location>
</feature>
<dbReference type="PANTHER" id="PTHR43386:SF25">
    <property type="entry name" value="PEPTIDE ABC TRANSPORTER PERMEASE PROTEIN"/>
    <property type="match status" value="1"/>
</dbReference>
<evidence type="ECO:0000256" key="3">
    <source>
        <dbReference type="ARBA" id="ARBA00022475"/>
    </source>
</evidence>
<sequence length="298" mass="31076">MAVVEPAPSFSLGPEIDQAEAKAGGRGRGRWRNNLGTWIPAGLILFVLVACFLGPTLLSLPSPVGGNILESNQPALSPGHILGTDPNGNDILSRLLNGGRSSLWIAVAVNLIGLAIGGTLGALSGYVGGIADTIIMRLLDVLIAFPSLVLTLAVAQALGPSMTNTIFALAFFSIPAFARVARSAVLRLREMPFMAAAQLSGTTARRMLFKHLAPNIAPQLITFGMLGMGIVIIIEGALSFLGLGIPDPAPSWGNMVATGQLSLSATPMLVVWPSVALLVTVLAFNLLGENLRARWSGR</sequence>
<evidence type="ECO:0000256" key="2">
    <source>
        <dbReference type="ARBA" id="ARBA00022448"/>
    </source>
</evidence>
<dbReference type="Gene3D" id="1.10.3720.10">
    <property type="entry name" value="MetI-like"/>
    <property type="match status" value="1"/>
</dbReference>
<feature type="transmembrane region" description="Helical" evidence="7">
    <location>
        <begin position="220"/>
        <end position="245"/>
    </location>
</feature>
<dbReference type="InterPro" id="IPR035906">
    <property type="entry name" value="MetI-like_sf"/>
</dbReference>
<comment type="caution">
    <text evidence="9">The sequence shown here is derived from an EMBL/GenBank/DDBJ whole genome shotgun (WGS) entry which is preliminary data.</text>
</comment>
<dbReference type="PROSITE" id="PS50928">
    <property type="entry name" value="ABC_TM1"/>
    <property type="match status" value="1"/>
</dbReference>
<dbReference type="PANTHER" id="PTHR43386">
    <property type="entry name" value="OLIGOPEPTIDE TRANSPORT SYSTEM PERMEASE PROTEIN APPC"/>
    <property type="match status" value="1"/>
</dbReference>
<keyword evidence="4 7" id="KW-0812">Transmembrane</keyword>
<evidence type="ECO:0000256" key="5">
    <source>
        <dbReference type="ARBA" id="ARBA00022989"/>
    </source>
</evidence>
<feature type="transmembrane region" description="Helical" evidence="7">
    <location>
        <begin position="103"/>
        <end position="126"/>
    </location>
</feature>
<keyword evidence="10" id="KW-1185">Reference proteome</keyword>
<feature type="transmembrane region" description="Helical" evidence="7">
    <location>
        <begin position="35"/>
        <end position="58"/>
    </location>
</feature>
<dbReference type="GO" id="GO:0005886">
    <property type="term" value="C:plasma membrane"/>
    <property type="evidence" value="ECO:0007669"/>
    <property type="project" value="UniProtKB-SubCell"/>
</dbReference>